<accession>A0A2M8LI24</accession>
<gene>
    <name evidence="1" type="ORF">COV05_00580</name>
</gene>
<evidence type="ECO:0000313" key="2">
    <source>
        <dbReference type="Proteomes" id="UP000231436"/>
    </source>
</evidence>
<dbReference type="Proteomes" id="UP000231436">
    <property type="component" value="Unassembled WGS sequence"/>
</dbReference>
<sequence length="135" mass="15455">MRQLIPHPLSNTPEALMNKAGYVRHCVETGRACYHRRLNDPPFPRFHAYVSTNEKGMEIDLHFDALDSITHKGNHDQTWAYEGGRVNEEANRILTAICGQLPHKEIYHAPGHPLSSSHLPTKKKKSLFEILFKTM</sequence>
<reference evidence="2" key="1">
    <citation type="submission" date="2017-09" db="EMBL/GenBank/DDBJ databases">
        <title>Depth-based differentiation of microbial function through sediment-hosted aquifers and enrichment of novel symbionts in the deep terrestrial subsurface.</title>
        <authorList>
            <person name="Probst A.J."/>
            <person name="Ladd B."/>
            <person name="Jarett J.K."/>
            <person name="Geller-Mcgrath D.E."/>
            <person name="Sieber C.M.K."/>
            <person name="Emerson J.B."/>
            <person name="Anantharaman K."/>
            <person name="Thomas B.C."/>
            <person name="Malmstrom R."/>
            <person name="Stieglmeier M."/>
            <person name="Klingl A."/>
            <person name="Woyke T."/>
            <person name="Ryan C.M."/>
            <person name="Banfield J.F."/>
        </authorList>
    </citation>
    <scope>NUCLEOTIDE SEQUENCE [LARGE SCALE GENOMIC DNA]</scope>
</reference>
<dbReference type="AlphaFoldDB" id="A0A2M8LI24"/>
<evidence type="ECO:0000313" key="1">
    <source>
        <dbReference type="EMBL" id="PJE77092.1"/>
    </source>
</evidence>
<comment type="caution">
    <text evidence="1">The sequence shown here is derived from an EMBL/GenBank/DDBJ whole genome shotgun (WGS) entry which is preliminary data.</text>
</comment>
<protein>
    <submittedName>
        <fullName evidence="1">Uncharacterized protein</fullName>
    </submittedName>
</protein>
<organism evidence="1 2">
    <name type="scientific">Candidatus Uhrbacteria bacterium CG10_big_fil_rev_8_21_14_0_10_48_16</name>
    <dbReference type="NCBI Taxonomy" id="1975038"/>
    <lineage>
        <taxon>Bacteria</taxon>
        <taxon>Candidatus Uhriibacteriota</taxon>
    </lineage>
</organism>
<dbReference type="EMBL" id="PFEU01000006">
    <property type="protein sequence ID" value="PJE77092.1"/>
    <property type="molecule type" value="Genomic_DNA"/>
</dbReference>
<name>A0A2M8LI24_9BACT</name>
<proteinExistence type="predicted"/>